<accession>A0A3N4IYT1</accession>
<dbReference type="Proteomes" id="UP000276215">
    <property type="component" value="Unassembled WGS sequence"/>
</dbReference>
<proteinExistence type="predicted"/>
<dbReference type="AlphaFoldDB" id="A0A3N4IYT1"/>
<keyword evidence="2" id="KW-1185">Reference proteome</keyword>
<sequence length="71" mass="8267">MSKLHLARESQHHFKVAAVVLYRLHKHGKACTGEKWEIILSELMSILHPSQTFVLFFKIRPSERVNLLESV</sequence>
<feature type="non-terminal residue" evidence="1">
    <location>
        <position position="71"/>
    </location>
</feature>
<evidence type="ECO:0000313" key="2">
    <source>
        <dbReference type="Proteomes" id="UP000276215"/>
    </source>
</evidence>
<organism evidence="1 2">
    <name type="scientific">Choiromyces venosus 120613-1</name>
    <dbReference type="NCBI Taxonomy" id="1336337"/>
    <lineage>
        <taxon>Eukaryota</taxon>
        <taxon>Fungi</taxon>
        <taxon>Dikarya</taxon>
        <taxon>Ascomycota</taxon>
        <taxon>Pezizomycotina</taxon>
        <taxon>Pezizomycetes</taxon>
        <taxon>Pezizales</taxon>
        <taxon>Tuberaceae</taxon>
        <taxon>Choiromyces</taxon>
    </lineage>
</organism>
<dbReference type="EMBL" id="ML120503">
    <property type="protein sequence ID" value="RPA91149.1"/>
    <property type="molecule type" value="Genomic_DNA"/>
</dbReference>
<reference evidence="1 2" key="1">
    <citation type="journal article" date="2018" name="Nat. Ecol. Evol.">
        <title>Pezizomycetes genomes reveal the molecular basis of ectomycorrhizal truffle lifestyle.</title>
        <authorList>
            <person name="Murat C."/>
            <person name="Payen T."/>
            <person name="Noel B."/>
            <person name="Kuo A."/>
            <person name="Morin E."/>
            <person name="Chen J."/>
            <person name="Kohler A."/>
            <person name="Krizsan K."/>
            <person name="Balestrini R."/>
            <person name="Da Silva C."/>
            <person name="Montanini B."/>
            <person name="Hainaut M."/>
            <person name="Levati E."/>
            <person name="Barry K.W."/>
            <person name="Belfiori B."/>
            <person name="Cichocki N."/>
            <person name="Clum A."/>
            <person name="Dockter R.B."/>
            <person name="Fauchery L."/>
            <person name="Guy J."/>
            <person name="Iotti M."/>
            <person name="Le Tacon F."/>
            <person name="Lindquist E.A."/>
            <person name="Lipzen A."/>
            <person name="Malagnac F."/>
            <person name="Mello A."/>
            <person name="Molinier V."/>
            <person name="Miyauchi S."/>
            <person name="Poulain J."/>
            <person name="Riccioni C."/>
            <person name="Rubini A."/>
            <person name="Sitrit Y."/>
            <person name="Splivallo R."/>
            <person name="Traeger S."/>
            <person name="Wang M."/>
            <person name="Zifcakova L."/>
            <person name="Wipf D."/>
            <person name="Zambonelli A."/>
            <person name="Paolocci F."/>
            <person name="Nowrousian M."/>
            <person name="Ottonello S."/>
            <person name="Baldrian P."/>
            <person name="Spatafora J.W."/>
            <person name="Henrissat B."/>
            <person name="Nagy L.G."/>
            <person name="Aury J.M."/>
            <person name="Wincker P."/>
            <person name="Grigoriev I.V."/>
            <person name="Bonfante P."/>
            <person name="Martin F.M."/>
        </authorList>
    </citation>
    <scope>NUCLEOTIDE SEQUENCE [LARGE SCALE GENOMIC DNA]</scope>
    <source>
        <strain evidence="1 2">120613-1</strain>
    </source>
</reference>
<evidence type="ECO:0000313" key="1">
    <source>
        <dbReference type="EMBL" id="RPA91149.1"/>
    </source>
</evidence>
<gene>
    <name evidence="1" type="ORF">L873DRAFT_1819829</name>
</gene>
<protein>
    <submittedName>
        <fullName evidence="1">Uncharacterized protein</fullName>
    </submittedName>
</protein>
<name>A0A3N4IYT1_9PEZI</name>